<dbReference type="PANTHER" id="PTHR43415:SF3">
    <property type="entry name" value="GNAT-FAMILY ACETYLTRANSFERASE"/>
    <property type="match status" value="1"/>
</dbReference>
<name>A0A953I3T4_SYMTR</name>
<dbReference type="PANTHER" id="PTHR43415">
    <property type="entry name" value="SPERMIDINE N(1)-ACETYLTRANSFERASE"/>
    <property type="match status" value="1"/>
</dbReference>
<dbReference type="InterPro" id="IPR016181">
    <property type="entry name" value="Acyl_CoA_acyltransferase"/>
</dbReference>
<dbReference type="GO" id="GO:0016747">
    <property type="term" value="F:acyltransferase activity, transferring groups other than amino-acyl groups"/>
    <property type="evidence" value="ECO:0007669"/>
    <property type="project" value="InterPro"/>
</dbReference>
<proteinExistence type="predicted"/>
<dbReference type="InterPro" id="IPR000182">
    <property type="entry name" value="GNAT_dom"/>
</dbReference>
<dbReference type="CDD" id="cd04301">
    <property type="entry name" value="NAT_SF"/>
    <property type="match status" value="1"/>
</dbReference>
<organism evidence="2 3">
    <name type="scientific">Symbiobacterium thermophilum</name>
    <dbReference type="NCBI Taxonomy" id="2734"/>
    <lineage>
        <taxon>Bacteria</taxon>
        <taxon>Bacillati</taxon>
        <taxon>Bacillota</taxon>
        <taxon>Clostridia</taxon>
        <taxon>Eubacteriales</taxon>
        <taxon>Symbiobacteriaceae</taxon>
        <taxon>Symbiobacterium</taxon>
    </lineage>
</organism>
<evidence type="ECO:0000259" key="1">
    <source>
        <dbReference type="PROSITE" id="PS51186"/>
    </source>
</evidence>
<dbReference type="EMBL" id="PIUK01000269">
    <property type="protein sequence ID" value="MBY6277877.1"/>
    <property type="molecule type" value="Genomic_DNA"/>
</dbReference>
<dbReference type="PROSITE" id="PS51186">
    <property type="entry name" value="GNAT"/>
    <property type="match status" value="1"/>
</dbReference>
<accession>A0A953I3T4</accession>
<feature type="domain" description="N-acetyltransferase" evidence="1">
    <location>
        <begin position="4"/>
        <end position="156"/>
    </location>
</feature>
<dbReference type="Proteomes" id="UP000732377">
    <property type="component" value="Unassembled WGS sequence"/>
</dbReference>
<reference evidence="2" key="1">
    <citation type="submission" date="2017-11" db="EMBL/GenBank/DDBJ databases">
        <title>Three new genomes from thermophilic consortium.</title>
        <authorList>
            <person name="Quaggio R."/>
            <person name="Amgarten D."/>
            <person name="Setubal J.C."/>
        </authorList>
    </citation>
    <scope>NUCLEOTIDE SEQUENCE</scope>
    <source>
        <strain evidence="2">ZCTH01-B2</strain>
    </source>
</reference>
<gene>
    <name evidence="2" type="ORF">CWE10_17115</name>
</gene>
<dbReference type="Pfam" id="PF00583">
    <property type="entry name" value="Acetyltransf_1"/>
    <property type="match status" value="1"/>
</dbReference>
<evidence type="ECO:0000313" key="3">
    <source>
        <dbReference type="Proteomes" id="UP000732377"/>
    </source>
</evidence>
<dbReference type="AlphaFoldDB" id="A0A953I3T4"/>
<dbReference type="RefSeq" id="WP_273381272.1">
    <property type="nucleotide sequence ID" value="NZ_PIUK01000269.1"/>
</dbReference>
<comment type="caution">
    <text evidence="2">The sequence shown here is derived from an EMBL/GenBank/DDBJ whole genome shotgun (WGS) entry which is preliminary data.</text>
</comment>
<protein>
    <submittedName>
        <fullName evidence="2">GNAT family N-acetyltransferase</fullName>
    </submittedName>
</protein>
<evidence type="ECO:0000313" key="2">
    <source>
        <dbReference type="EMBL" id="MBY6277877.1"/>
    </source>
</evidence>
<sequence>MDQIKIRMARPSDAEAFAEILAQPAVYYNTLQLPHTTPEVWRKRLEANDPKYDYLLVAEVDGRVVGSLGLHRSRNPRTLHVATLGMSVHDAYQGRGIGKALMAAAIDAADRWLNILRIELEVYPDNERAIKLYESFGFAVEGRKRMAAFRDGQYVDLLVMGRIRP</sequence>
<dbReference type="SUPFAM" id="SSF55729">
    <property type="entry name" value="Acyl-CoA N-acyltransferases (Nat)"/>
    <property type="match status" value="1"/>
</dbReference>
<dbReference type="Gene3D" id="3.40.630.30">
    <property type="match status" value="1"/>
</dbReference>